<organism evidence="1 2">
    <name type="scientific">Eutrema salsugineum</name>
    <name type="common">Saltwater cress</name>
    <name type="synonym">Sisymbrium salsugineum</name>
    <dbReference type="NCBI Taxonomy" id="72664"/>
    <lineage>
        <taxon>Eukaryota</taxon>
        <taxon>Viridiplantae</taxon>
        <taxon>Streptophyta</taxon>
        <taxon>Embryophyta</taxon>
        <taxon>Tracheophyta</taxon>
        <taxon>Spermatophyta</taxon>
        <taxon>Magnoliopsida</taxon>
        <taxon>eudicotyledons</taxon>
        <taxon>Gunneridae</taxon>
        <taxon>Pentapetalae</taxon>
        <taxon>rosids</taxon>
        <taxon>malvids</taxon>
        <taxon>Brassicales</taxon>
        <taxon>Brassicaceae</taxon>
        <taxon>Eutremeae</taxon>
        <taxon>Eutrema</taxon>
    </lineage>
</organism>
<dbReference type="Gene3D" id="3.60.40.10">
    <property type="entry name" value="PPM-type phosphatase domain"/>
    <property type="match status" value="1"/>
</dbReference>
<dbReference type="KEGG" id="eus:EUTSA_v10003307mg"/>
<name>V4LQI5_EUTSA</name>
<dbReference type="EMBL" id="KI517441">
    <property type="protein sequence ID" value="ESQ44752.1"/>
    <property type="molecule type" value="Genomic_DNA"/>
</dbReference>
<evidence type="ECO:0000313" key="1">
    <source>
        <dbReference type="EMBL" id="ESQ44752.1"/>
    </source>
</evidence>
<dbReference type="Gramene" id="ESQ44752">
    <property type="protein sequence ID" value="ESQ44752"/>
    <property type="gene ID" value="EUTSA_v10003307mg"/>
</dbReference>
<dbReference type="AlphaFoldDB" id="V4LQI5"/>
<dbReference type="eggNOG" id="KOG0698">
    <property type="taxonomic scope" value="Eukaryota"/>
</dbReference>
<sequence length="66" mass="7717">MHLALAEEISKEKQMLCDGDRWQEMWKRALFNSFLQVDSEIESVAPGNGSRLAKKRFHYIGYSRRG</sequence>
<evidence type="ECO:0000313" key="2">
    <source>
        <dbReference type="Proteomes" id="UP000030689"/>
    </source>
</evidence>
<gene>
    <name evidence="1" type="ORF">EUTSA_v10003307mg</name>
</gene>
<dbReference type="Proteomes" id="UP000030689">
    <property type="component" value="Unassembled WGS sequence"/>
</dbReference>
<accession>V4LQI5</accession>
<dbReference type="InterPro" id="IPR036457">
    <property type="entry name" value="PPM-type-like_dom_sf"/>
</dbReference>
<keyword evidence="2" id="KW-1185">Reference proteome</keyword>
<protein>
    <submittedName>
        <fullName evidence="1">Uncharacterized protein</fullName>
    </submittedName>
</protein>
<reference evidence="1 2" key="1">
    <citation type="journal article" date="2013" name="Front. Plant Sci.">
        <title>The Reference Genome of the Halophytic Plant Eutrema salsugineum.</title>
        <authorList>
            <person name="Yang R."/>
            <person name="Jarvis D.E."/>
            <person name="Chen H."/>
            <person name="Beilstein M.A."/>
            <person name="Grimwood J."/>
            <person name="Jenkins J."/>
            <person name="Shu S."/>
            <person name="Prochnik S."/>
            <person name="Xin M."/>
            <person name="Ma C."/>
            <person name="Schmutz J."/>
            <person name="Wing R.A."/>
            <person name="Mitchell-Olds T."/>
            <person name="Schumaker K.S."/>
            <person name="Wang X."/>
        </authorList>
    </citation>
    <scope>NUCLEOTIDE SEQUENCE [LARGE SCALE GENOMIC DNA]</scope>
</reference>
<proteinExistence type="predicted"/>